<dbReference type="HAMAP" id="MF_00181">
    <property type="entry name" value="Cytosol_peptidase_M17"/>
    <property type="match status" value="1"/>
</dbReference>
<evidence type="ECO:0000256" key="2">
    <source>
        <dbReference type="ARBA" id="ARBA00000967"/>
    </source>
</evidence>
<dbReference type="Gene3D" id="3.40.630.10">
    <property type="entry name" value="Zn peptidases"/>
    <property type="match status" value="1"/>
</dbReference>
<comment type="catalytic activity">
    <reaction evidence="2 8">
        <text>Release of an N-terminal amino acid, preferentially leucine, but not glutamic or aspartic acids.</text>
        <dbReference type="EC" id="3.4.11.10"/>
    </reaction>
</comment>
<dbReference type="InterPro" id="IPR008283">
    <property type="entry name" value="Peptidase_M17_N"/>
</dbReference>
<feature type="active site" evidence="8">
    <location>
        <position position="371"/>
    </location>
</feature>
<comment type="subcellular location">
    <subcellularLocation>
        <location evidence="8">Cytoplasm</location>
    </subcellularLocation>
</comment>
<dbReference type="PANTHER" id="PTHR11963:SF23">
    <property type="entry name" value="CYTOSOL AMINOPEPTIDASE"/>
    <property type="match status" value="1"/>
</dbReference>
<feature type="binding site" evidence="8">
    <location>
        <position position="308"/>
    </location>
    <ligand>
        <name>Mn(2+)</name>
        <dbReference type="ChEBI" id="CHEBI:29035"/>
        <label>2</label>
    </ligand>
</feature>
<organism evidence="10">
    <name type="scientific">uncultured Nocardioidaceae bacterium</name>
    <dbReference type="NCBI Taxonomy" id="253824"/>
    <lineage>
        <taxon>Bacteria</taxon>
        <taxon>Bacillati</taxon>
        <taxon>Actinomycetota</taxon>
        <taxon>Actinomycetes</taxon>
        <taxon>Propionibacteriales</taxon>
        <taxon>Nocardioidaceae</taxon>
        <taxon>environmental samples</taxon>
    </lineage>
</organism>
<dbReference type="GO" id="GO:0070006">
    <property type="term" value="F:metalloaminopeptidase activity"/>
    <property type="evidence" value="ECO:0007669"/>
    <property type="project" value="InterPro"/>
</dbReference>
<dbReference type="InterPro" id="IPR043472">
    <property type="entry name" value="Macro_dom-like"/>
</dbReference>
<keyword evidence="6 8" id="KW-0378">Hydrolase</keyword>
<dbReference type="EC" id="3.4.11.1" evidence="8"/>
<comment type="catalytic activity">
    <reaction evidence="1 8">
        <text>Release of an N-terminal amino acid, Xaa-|-Yaa-, in which Xaa is preferably Leu, but may be other amino acids including Pro although not Arg or Lys, and Yaa may be Pro. Amino acid amides and methyl esters are also readily hydrolyzed, but rates on arylamides are exceedingly low.</text>
        <dbReference type="EC" id="3.4.11.1"/>
    </reaction>
</comment>
<dbReference type="GO" id="GO:0030145">
    <property type="term" value="F:manganese ion binding"/>
    <property type="evidence" value="ECO:0007669"/>
    <property type="project" value="UniProtKB-UniRule"/>
</dbReference>
<evidence type="ECO:0000256" key="3">
    <source>
        <dbReference type="ARBA" id="ARBA00009528"/>
    </source>
</evidence>
<comment type="similarity">
    <text evidence="3 8">Belongs to the peptidase M17 family.</text>
</comment>
<dbReference type="PROSITE" id="PS00631">
    <property type="entry name" value="CYTOSOL_AP"/>
    <property type="match status" value="1"/>
</dbReference>
<feature type="binding site" evidence="8">
    <location>
        <position position="290"/>
    </location>
    <ligand>
        <name>Mn(2+)</name>
        <dbReference type="ChEBI" id="CHEBI:29035"/>
        <label>1</label>
    </ligand>
</feature>
<dbReference type="NCBIfam" id="NF002073">
    <property type="entry name" value="PRK00913.1-2"/>
    <property type="match status" value="1"/>
</dbReference>
<dbReference type="Gene3D" id="3.40.220.10">
    <property type="entry name" value="Leucine Aminopeptidase, subunit E, domain 1"/>
    <property type="match status" value="1"/>
</dbReference>
<dbReference type="SUPFAM" id="SSF53187">
    <property type="entry name" value="Zn-dependent exopeptidases"/>
    <property type="match status" value="1"/>
</dbReference>
<keyword evidence="8" id="KW-0464">Manganese</keyword>
<reference evidence="10" key="1">
    <citation type="submission" date="2020-02" db="EMBL/GenBank/DDBJ databases">
        <authorList>
            <person name="Meier V. D."/>
        </authorList>
    </citation>
    <scope>NUCLEOTIDE SEQUENCE</scope>
    <source>
        <strain evidence="10">AVDCRST_MAG34</strain>
    </source>
</reference>
<dbReference type="SUPFAM" id="SSF52949">
    <property type="entry name" value="Macro domain-like"/>
    <property type="match status" value="1"/>
</dbReference>
<accession>A0A6J4LXL9</accession>
<dbReference type="EC" id="3.4.11.10" evidence="8"/>
<evidence type="ECO:0000256" key="8">
    <source>
        <dbReference type="HAMAP-Rule" id="MF_00181"/>
    </source>
</evidence>
<dbReference type="PANTHER" id="PTHR11963">
    <property type="entry name" value="LEUCINE AMINOPEPTIDASE-RELATED"/>
    <property type="match status" value="1"/>
</dbReference>
<dbReference type="InterPro" id="IPR000819">
    <property type="entry name" value="Peptidase_M17_C"/>
</dbReference>
<feature type="binding site" evidence="8">
    <location>
        <position position="369"/>
    </location>
    <ligand>
        <name>Mn(2+)</name>
        <dbReference type="ChEBI" id="CHEBI:29035"/>
        <label>1</label>
    </ligand>
</feature>
<feature type="binding site" evidence="8">
    <location>
        <position position="367"/>
    </location>
    <ligand>
        <name>Mn(2+)</name>
        <dbReference type="ChEBI" id="CHEBI:29035"/>
        <label>1</label>
    </ligand>
</feature>
<dbReference type="GO" id="GO:0005737">
    <property type="term" value="C:cytoplasm"/>
    <property type="evidence" value="ECO:0007669"/>
    <property type="project" value="UniProtKB-SubCell"/>
</dbReference>
<dbReference type="CDD" id="cd00433">
    <property type="entry name" value="Peptidase_M17"/>
    <property type="match status" value="1"/>
</dbReference>
<keyword evidence="8" id="KW-0963">Cytoplasm</keyword>
<dbReference type="EMBL" id="CADCUI010000024">
    <property type="protein sequence ID" value="CAA9344530.1"/>
    <property type="molecule type" value="Genomic_DNA"/>
</dbReference>
<dbReference type="Pfam" id="PF00883">
    <property type="entry name" value="Peptidase_M17"/>
    <property type="match status" value="1"/>
</dbReference>
<dbReference type="Pfam" id="PF02789">
    <property type="entry name" value="Peptidase_M17_N"/>
    <property type="match status" value="1"/>
</dbReference>
<evidence type="ECO:0000313" key="10">
    <source>
        <dbReference type="EMBL" id="CAA9344530.1"/>
    </source>
</evidence>
<sequence length="532" mass="55198">MYAVSEPGEKQPDVGQLGLELPDVVLSAEPPSAVPDAEVVAVPFLKDGDDLLLGPGAAELLDRLSVDLLGLLEVQKATGAAGEVVEHPVIPEPGAPEQSGLQQVLLVGVGESTPSDLRRAGAALARRVRGRERVATSVAALAHDAGLRAFVEGLVLGSFVFTRRTTPPPKAATSFVVAGVGPTESRAGALHRGLATARTGTLSRALAMMPSNEKNPPWLADFARSVARDAGLEVRVWDERQLARDGFGGLVGVGQASATPPRLVQLGYTPPHAGRRTPHVVLVGKGITFDTGGLSVKPADAMTNMKRDMTGAGAVLAAMAALADLECPVRVTGLMTLAENAISGNALRPGDVVRHYGGRTTEVTNTDAEGRLVLADALAYAVAELQPTVVVDIATLTGAIKVALGQRTGGLFATDDALADHLLAAGTAAGEPLWRMPLVDDYEERIESVVADADNAGGPPGALTAALFLRPFAGGVPWAHLDVASAGDSPADSYEWSAGPTGFGARLLLHWLEVRRPLRGVEPPARARRKKG</sequence>
<gene>
    <name evidence="8" type="primary">pepA</name>
    <name evidence="10" type="ORF">AVDCRST_MAG34-1146</name>
</gene>
<keyword evidence="5 8" id="KW-0645">Protease</keyword>
<feature type="domain" description="Cytosol aminopeptidase" evidence="9">
    <location>
        <begin position="365"/>
        <end position="372"/>
    </location>
</feature>
<evidence type="ECO:0000256" key="1">
    <source>
        <dbReference type="ARBA" id="ARBA00000135"/>
    </source>
</evidence>
<dbReference type="InterPro" id="IPR023042">
    <property type="entry name" value="Peptidase_M17_leu_NH2_pept"/>
</dbReference>
<proteinExistence type="inferred from homology"/>
<comment type="cofactor">
    <cofactor evidence="8">
        <name>Mn(2+)</name>
        <dbReference type="ChEBI" id="CHEBI:29035"/>
    </cofactor>
    <text evidence="8">Binds 2 manganese ions per subunit.</text>
</comment>
<protein>
    <recommendedName>
        <fullName evidence="8">Probable cytosol aminopeptidase</fullName>
        <ecNumber evidence="8">3.4.11.1</ecNumber>
    </recommendedName>
    <alternativeName>
        <fullName evidence="8">Leucine aminopeptidase</fullName>
        <shortName evidence="8">LAP</shortName>
        <ecNumber evidence="8">3.4.11.10</ecNumber>
    </alternativeName>
    <alternativeName>
        <fullName evidence="8">Leucyl aminopeptidase</fullName>
    </alternativeName>
</protein>
<evidence type="ECO:0000256" key="7">
    <source>
        <dbReference type="ARBA" id="ARBA00049972"/>
    </source>
</evidence>
<feature type="binding site" evidence="8">
    <location>
        <position position="290"/>
    </location>
    <ligand>
        <name>Mn(2+)</name>
        <dbReference type="ChEBI" id="CHEBI:29035"/>
        <label>2</label>
    </ligand>
</feature>
<evidence type="ECO:0000256" key="4">
    <source>
        <dbReference type="ARBA" id="ARBA00022438"/>
    </source>
</evidence>
<dbReference type="PRINTS" id="PR00481">
    <property type="entry name" value="LAMNOPPTDASE"/>
</dbReference>
<keyword evidence="8" id="KW-0479">Metal-binding</keyword>
<comment type="function">
    <text evidence="7 8">Presumably involved in the processing and regular turnover of intracellular proteins. Catalyzes the removal of unsubstituted N-terminal amino acids from various peptides.</text>
</comment>
<feature type="active site" evidence="8">
    <location>
        <position position="297"/>
    </location>
</feature>
<dbReference type="InterPro" id="IPR011356">
    <property type="entry name" value="Leucine_aapep/pepB"/>
</dbReference>
<evidence type="ECO:0000256" key="5">
    <source>
        <dbReference type="ARBA" id="ARBA00022670"/>
    </source>
</evidence>
<dbReference type="AlphaFoldDB" id="A0A6J4LXL9"/>
<evidence type="ECO:0000256" key="6">
    <source>
        <dbReference type="ARBA" id="ARBA00022801"/>
    </source>
</evidence>
<dbReference type="GO" id="GO:0006508">
    <property type="term" value="P:proteolysis"/>
    <property type="evidence" value="ECO:0007669"/>
    <property type="project" value="UniProtKB-KW"/>
</dbReference>
<feature type="binding site" evidence="8">
    <location>
        <position position="369"/>
    </location>
    <ligand>
        <name>Mn(2+)</name>
        <dbReference type="ChEBI" id="CHEBI:29035"/>
        <label>2</label>
    </ligand>
</feature>
<keyword evidence="4 8" id="KW-0031">Aminopeptidase</keyword>
<feature type="binding site" evidence="8">
    <location>
        <position position="285"/>
    </location>
    <ligand>
        <name>Mn(2+)</name>
        <dbReference type="ChEBI" id="CHEBI:29035"/>
        <label>2</label>
    </ligand>
</feature>
<name>A0A6J4LXL9_9ACTN</name>
<evidence type="ECO:0000259" key="9">
    <source>
        <dbReference type="PROSITE" id="PS00631"/>
    </source>
</evidence>